<name>A0A7R9M5S0_9ACAR</name>
<reference evidence="3" key="1">
    <citation type="submission" date="2020-11" db="EMBL/GenBank/DDBJ databases">
        <authorList>
            <person name="Tran Van P."/>
        </authorList>
    </citation>
    <scope>NUCLEOTIDE SEQUENCE</scope>
</reference>
<feature type="compositionally biased region" description="Polar residues" evidence="1">
    <location>
        <begin position="193"/>
        <end position="207"/>
    </location>
</feature>
<dbReference type="InterPro" id="IPR001810">
    <property type="entry name" value="F-box_dom"/>
</dbReference>
<dbReference type="GO" id="GO:0000209">
    <property type="term" value="P:protein polyubiquitination"/>
    <property type="evidence" value="ECO:0007669"/>
    <property type="project" value="TreeGrafter"/>
</dbReference>
<organism evidence="3">
    <name type="scientific">Oppiella nova</name>
    <dbReference type="NCBI Taxonomy" id="334625"/>
    <lineage>
        <taxon>Eukaryota</taxon>
        <taxon>Metazoa</taxon>
        <taxon>Ecdysozoa</taxon>
        <taxon>Arthropoda</taxon>
        <taxon>Chelicerata</taxon>
        <taxon>Arachnida</taxon>
        <taxon>Acari</taxon>
        <taxon>Acariformes</taxon>
        <taxon>Sarcoptiformes</taxon>
        <taxon>Oribatida</taxon>
        <taxon>Brachypylina</taxon>
        <taxon>Oppioidea</taxon>
        <taxon>Oppiidae</taxon>
        <taxon>Oppiella</taxon>
    </lineage>
</organism>
<protein>
    <recommendedName>
        <fullName evidence="2">F-box domain-containing protein</fullName>
    </recommendedName>
</protein>
<dbReference type="EMBL" id="OC922205">
    <property type="protein sequence ID" value="CAD7653998.1"/>
    <property type="molecule type" value="Genomic_DNA"/>
</dbReference>
<feature type="compositionally biased region" description="Basic residues" evidence="1">
    <location>
        <begin position="316"/>
        <end position="333"/>
    </location>
</feature>
<evidence type="ECO:0000313" key="4">
    <source>
        <dbReference type="Proteomes" id="UP000728032"/>
    </source>
</evidence>
<dbReference type="PANTHER" id="PTHR13252">
    <property type="entry name" value="F-BOX ONLY PROTEIN 28"/>
    <property type="match status" value="1"/>
</dbReference>
<feature type="region of interest" description="Disordered" evidence="1">
    <location>
        <begin position="293"/>
        <end position="402"/>
    </location>
</feature>
<evidence type="ECO:0000256" key="1">
    <source>
        <dbReference type="SAM" id="MobiDB-lite"/>
    </source>
</evidence>
<feature type="region of interest" description="Disordered" evidence="1">
    <location>
        <begin position="192"/>
        <end position="215"/>
    </location>
</feature>
<gene>
    <name evidence="3" type="ORF">ONB1V03_LOCUS10648</name>
</gene>
<evidence type="ECO:0000313" key="3">
    <source>
        <dbReference type="EMBL" id="CAD7653998.1"/>
    </source>
</evidence>
<dbReference type="AlphaFoldDB" id="A0A7R9M5S0"/>
<feature type="domain" description="F-box" evidence="2">
    <location>
        <begin position="3"/>
        <end position="51"/>
    </location>
</feature>
<dbReference type="InterPro" id="IPR039719">
    <property type="entry name" value="FBXO28"/>
</dbReference>
<proteinExistence type="predicted"/>
<dbReference type="OrthoDB" id="5860767at2759"/>
<dbReference type="SUPFAM" id="SSF81383">
    <property type="entry name" value="F-box domain"/>
    <property type="match status" value="1"/>
</dbReference>
<dbReference type="Proteomes" id="UP000728032">
    <property type="component" value="Unassembled WGS sequence"/>
</dbReference>
<dbReference type="InterPro" id="IPR036047">
    <property type="entry name" value="F-box-like_dom_sf"/>
</dbReference>
<accession>A0A7R9M5S0</accession>
<dbReference type="PROSITE" id="PS50181">
    <property type="entry name" value="FBOX"/>
    <property type="match status" value="1"/>
</dbReference>
<evidence type="ECO:0000259" key="2">
    <source>
        <dbReference type="PROSITE" id="PS50181"/>
    </source>
</evidence>
<dbReference type="PANTHER" id="PTHR13252:SF9">
    <property type="entry name" value="F-BOX ONLY PROTEIN 28"/>
    <property type="match status" value="1"/>
</dbReference>
<keyword evidence="4" id="KW-1185">Reference proteome</keyword>
<feature type="compositionally biased region" description="Basic and acidic residues" evidence="1">
    <location>
        <begin position="293"/>
        <end position="315"/>
    </location>
</feature>
<dbReference type="CDD" id="cd22100">
    <property type="entry name" value="F-box_FBXO28"/>
    <property type="match status" value="1"/>
</dbReference>
<sequence length="402" mass="46446">MGVDNICELPVELLELIMTYISYDEIARIRGVCRLFDSCSQRLLNRGFVRVEKYHNICFRRVKQQLPRRESERRSHPLARHCDVLSAIETRLSLLGMTYMKYVEMTLCCFIPGKVIDEIYRVLRFIQNNQNPPRVHELLQELRDISSMAMEYFEEKIAPSLKNKLSNCSSSSVMTSVVPLSTSSLNSCHRALPSTSGSSPIYQTPRSSPFGDQESSKTIVNNNLIKQMQTSQNTIKKEFNEIKVKLKDFSGLKRELTSLQRKARESEKVSVEKDQIIAELKAELEDLKRRMTEYDKKSSLKSMKDEQQIHKETKTVKRKAPKTPKGRPKRLRSHSSEASLVEQMDDTEVIHNTRRPYVTQQAVRTRRNSQPKTKSIPKPKAAPKRKKSNTSSIALREKRLKN</sequence>
<dbReference type="EMBL" id="CAJPVJ010007380">
    <property type="protein sequence ID" value="CAG2171185.1"/>
    <property type="molecule type" value="Genomic_DNA"/>
</dbReference>
<feature type="compositionally biased region" description="Basic residues" evidence="1">
    <location>
        <begin position="364"/>
        <end position="388"/>
    </location>
</feature>